<name>K9ARG1_9STAP</name>
<feature type="transmembrane region" description="Helical" evidence="1">
    <location>
        <begin position="66"/>
        <end position="85"/>
    </location>
</feature>
<dbReference type="AlphaFoldDB" id="K9ARG1"/>
<evidence type="ECO:0000313" key="3">
    <source>
        <dbReference type="EMBL" id="EKU50023.1"/>
    </source>
</evidence>
<dbReference type="RefSeq" id="WP_009382203.1">
    <property type="nucleotide sequence ID" value="NZ_AMSQ01000003.1"/>
</dbReference>
<feature type="transmembrane region" description="Helical" evidence="1">
    <location>
        <begin position="178"/>
        <end position="195"/>
    </location>
</feature>
<dbReference type="STRING" id="1229783.C273_02103"/>
<feature type="transmembrane region" description="Helical" evidence="1">
    <location>
        <begin position="201"/>
        <end position="220"/>
    </location>
</feature>
<protein>
    <recommendedName>
        <fullName evidence="2">CAAX prenyl protease 2/Lysostaphin resistance protein A-like domain-containing protein</fullName>
    </recommendedName>
</protein>
<feature type="transmembrane region" description="Helical" evidence="1">
    <location>
        <begin position="106"/>
        <end position="129"/>
    </location>
</feature>
<evidence type="ECO:0000313" key="4">
    <source>
        <dbReference type="Proteomes" id="UP000009885"/>
    </source>
</evidence>
<feature type="transmembrane region" description="Helical" evidence="1">
    <location>
        <begin position="141"/>
        <end position="158"/>
    </location>
</feature>
<dbReference type="eggNOG" id="COG1266">
    <property type="taxonomic scope" value="Bacteria"/>
</dbReference>
<proteinExistence type="predicted"/>
<organism evidence="3 4">
    <name type="scientific">Staphylococcus massiliensis S46</name>
    <dbReference type="NCBI Taxonomy" id="1229783"/>
    <lineage>
        <taxon>Bacteria</taxon>
        <taxon>Bacillati</taxon>
        <taxon>Bacillota</taxon>
        <taxon>Bacilli</taxon>
        <taxon>Bacillales</taxon>
        <taxon>Staphylococcaceae</taxon>
        <taxon>Staphylococcus</taxon>
    </lineage>
</organism>
<sequence>MIKLNDSIESTQFSYRGTFWLTILYAFLIFFIITPELFNWLHHLPSFFLDEEAFESLLTLLYDSGYGMPLDMLIFFIITILLLLFTNKFIEQRTLHSIGIYKKGFLKFYILGALFGTCLILTIFAVIFVGKGYEVSFNDNFKVNVILAFLVAYIFQSFAEELLFRGFIMNAIAGQKGVTLGIIINSILFVAFHLQNPGLDILPIINLFIFGIIFSLLFYMTNSIWFVAGVHCLWNFMLGPILGIQVSGIPIEESLLLTVTDQTNAIFNGANFGLEGSIVTTGVGLIVVIVIIIVMAIKRRFVKHTF</sequence>
<keyword evidence="1" id="KW-0472">Membrane</keyword>
<feature type="domain" description="CAAX prenyl protease 2/Lysostaphin resistance protein A-like" evidence="2">
    <location>
        <begin position="144"/>
        <end position="237"/>
    </location>
</feature>
<dbReference type="Pfam" id="PF02517">
    <property type="entry name" value="Rce1-like"/>
    <property type="match status" value="1"/>
</dbReference>
<dbReference type="PANTHER" id="PTHR39430:SF1">
    <property type="entry name" value="PROTEASE"/>
    <property type="match status" value="1"/>
</dbReference>
<keyword evidence="4" id="KW-1185">Reference proteome</keyword>
<dbReference type="OrthoDB" id="324900at2"/>
<dbReference type="EMBL" id="AMSQ01000003">
    <property type="protein sequence ID" value="EKU50023.1"/>
    <property type="molecule type" value="Genomic_DNA"/>
</dbReference>
<accession>K9ARG1</accession>
<feature type="transmembrane region" description="Helical" evidence="1">
    <location>
        <begin position="20"/>
        <end position="41"/>
    </location>
</feature>
<dbReference type="Proteomes" id="UP000009885">
    <property type="component" value="Unassembled WGS sequence"/>
</dbReference>
<comment type="caution">
    <text evidence="3">The sequence shown here is derived from an EMBL/GenBank/DDBJ whole genome shotgun (WGS) entry which is preliminary data.</text>
</comment>
<keyword evidence="1" id="KW-0812">Transmembrane</keyword>
<dbReference type="InterPro" id="IPR003675">
    <property type="entry name" value="Rce1/LyrA-like_dom"/>
</dbReference>
<keyword evidence="1" id="KW-1133">Transmembrane helix</keyword>
<reference evidence="3 4" key="1">
    <citation type="journal article" date="2013" name="Genome Announc.">
        <title>Genome Sequence of Staphylococcus massiliensis Strain S46, Isolated from the Surface of Healthy Human Skin.</title>
        <authorList>
            <person name="Srivastav R."/>
            <person name="Singh A."/>
            <person name="Jangir P.K."/>
            <person name="Kumari C."/>
            <person name="Muduli S."/>
            <person name="Sharma R."/>
        </authorList>
    </citation>
    <scope>NUCLEOTIDE SEQUENCE [LARGE SCALE GENOMIC DNA]</scope>
    <source>
        <strain evidence="3 4">S46</strain>
    </source>
</reference>
<evidence type="ECO:0000259" key="2">
    <source>
        <dbReference type="Pfam" id="PF02517"/>
    </source>
</evidence>
<feature type="transmembrane region" description="Helical" evidence="1">
    <location>
        <begin position="232"/>
        <end position="251"/>
    </location>
</feature>
<feature type="transmembrane region" description="Helical" evidence="1">
    <location>
        <begin position="278"/>
        <end position="297"/>
    </location>
</feature>
<dbReference type="GO" id="GO:0080120">
    <property type="term" value="P:CAAX-box protein maturation"/>
    <property type="evidence" value="ECO:0007669"/>
    <property type="project" value="UniProtKB-ARBA"/>
</dbReference>
<dbReference type="GO" id="GO:0004175">
    <property type="term" value="F:endopeptidase activity"/>
    <property type="evidence" value="ECO:0007669"/>
    <property type="project" value="UniProtKB-ARBA"/>
</dbReference>
<gene>
    <name evidence="3" type="ORF">C273_02103</name>
</gene>
<evidence type="ECO:0000256" key="1">
    <source>
        <dbReference type="SAM" id="Phobius"/>
    </source>
</evidence>
<dbReference type="PANTHER" id="PTHR39430">
    <property type="entry name" value="MEMBRANE-ASSOCIATED PROTEASE-RELATED"/>
    <property type="match status" value="1"/>
</dbReference>
<dbReference type="PATRIC" id="fig|1229783.3.peg.425"/>